<dbReference type="KEGG" id="eio:H9L01_06800"/>
<organism evidence="1 2">
    <name type="scientific">Erysipelothrix inopinata</name>
    <dbReference type="NCBI Taxonomy" id="225084"/>
    <lineage>
        <taxon>Bacteria</taxon>
        <taxon>Bacillati</taxon>
        <taxon>Bacillota</taxon>
        <taxon>Erysipelotrichia</taxon>
        <taxon>Erysipelotrichales</taxon>
        <taxon>Erysipelotrichaceae</taxon>
        <taxon>Erysipelothrix</taxon>
    </lineage>
</organism>
<proteinExistence type="predicted"/>
<gene>
    <name evidence="1" type="ORF">H9L01_06800</name>
</gene>
<evidence type="ECO:0000313" key="1">
    <source>
        <dbReference type="EMBL" id="QNN60078.1"/>
    </source>
</evidence>
<dbReference type="Proteomes" id="UP000515928">
    <property type="component" value="Chromosome"/>
</dbReference>
<accession>A0A7G9RWV3</accession>
<dbReference type="EMBL" id="CP060715">
    <property type="protein sequence ID" value="QNN60078.1"/>
    <property type="molecule type" value="Genomic_DNA"/>
</dbReference>
<dbReference type="RefSeq" id="WP_187533211.1">
    <property type="nucleotide sequence ID" value="NZ_CP060715.1"/>
</dbReference>
<sequence length="45" mass="5038">MAKNNKGTIIKFTAMTAVAAGLYLSAYKQQNIFKIILANKKQKTY</sequence>
<reference evidence="1 2" key="1">
    <citation type="submission" date="2020-08" db="EMBL/GenBank/DDBJ databases">
        <title>Genome sequence of Erysipelothrix inopinata DSM 15511T.</title>
        <authorList>
            <person name="Hyun D.-W."/>
            <person name="Bae J.-W."/>
        </authorList>
    </citation>
    <scope>NUCLEOTIDE SEQUENCE [LARGE SCALE GENOMIC DNA]</scope>
    <source>
        <strain evidence="1 2">DSM 15511</strain>
    </source>
</reference>
<keyword evidence="2" id="KW-1185">Reference proteome</keyword>
<protein>
    <submittedName>
        <fullName evidence="1">Uncharacterized protein</fullName>
    </submittedName>
</protein>
<name>A0A7G9RWV3_9FIRM</name>
<dbReference type="AlphaFoldDB" id="A0A7G9RWV3"/>
<evidence type="ECO:0000313" key="2">
    <source>
        <dbReference type="Proteomes" id="UP000515928"/>
    </source>
</evidence>